<proteinExistence type="inferred from homology"/>
<dbReference type="AlphaFoldDB" id="A0A2G9TZS7"/>
<keyword evidence="14" id="KW-0456">Lyase</keyword>
<evidence type="ECO:0000256" key="7">
    <source>
        <dbReference type="ARBA" id="ARBA00022832"/>
    </source>
</evidence>
<dbReference type="Proteomes" id="UP000230423">
    <property type="component" value="Unassembled WGS sequence"/>
</dbReference>
<keyword evidence="4" id="KW-0812">Transmembrane</keyword>
<evidence type="ECO:0000256" key="11">
    <source>
        <dbReference type="ARBA" id="ARBA00023033"/>
    </source>
</evidence>
<keyword evidence="6" id="KW-0256">Endoplasmic reticulum</keyword>
<dbReference type="GO" id="GO:0016705">
    <property type="term" value="F:oxidoreductase activity, acting on paired donors, with incorporation or reduction of molecular oxygen"/>
    <property type="evidence" value="ECO:0007669"/>
    <property type="project" value="InterPro"/>
</dbReference>
<keyword evidence="13" id="KW-0472">Membrane</keyword>
<dbReference type="GO" id="GO:0020037">
    <property type="term" value="F:heme binding"/>
    <property type="evidence" value="ECO:0007669"/>
    <property type="project" value="InterPro"/>
</dbReference>
<organism evidence="15 16">
    <name type="scientific">Teladorsagia circumcincta</name>
    <name type="common">Brown stomach worm</name>
    <name type="synonym">Ostertagia circumcincta</name>
    <dbReference type="NCBI Taxonomy" id="45464"/>
    <lineage>
        <taxon>Eukaryota</taxon>
        <taxon>Metazoa</taxon>
        <taxon>Ecdysozoa</taxon>
        <taxon>Nematoda</taxon>
        <taxon>Chromadorea</taxon>
        <taxon>Rhabditida</taxon>
        <taxon>Rhabditina</taxon>
        <taxon>Rhabditomorpha</taxon>
        <taxon>Strongyloidea</taxon>
        <taxon>Trichostrongylidae</taxon>
        <taxon>Teladorsagia</taxon>
    </lineage>
</organism>
<comment type="subcellular location">
    <subcellularLocation>
        <location evidence="1">Endoplasmic reticulum membrane</location>
    </subcellularLocation>
</comment>
<evidence type="ECO:0000256" key="13">
    <source>
        <dbReference type="ARBA" id="ARBA00023136"/>
    </source>
</evidence>
<dbReference type="GO" id="GO:0005506">
    <property type="term" value="F:iron ion binding"/>
    <property type="evidence" value="ECO:0007669"/>
    <property type="project" value="InterPro"/>
</dbReference>
<evidence type="ECO:0000256" key="9">
    <source>
        <dbReference type="ARBA" id="ARBA00023002"/>
    </source>
</evidence>
<dbReference type="GO" id="GO:0005789">
    <property type="term" value="C:endoplasmic reticulum membrane"/>
    <property type="evidence" value="ECO:0007669"/>
    <property type="project" value="UniProtKB-SubCell"/>
</dbReference>
<dbReference type="GO" id="GO:0008395">
    <property type="term" value="F:steroid hydroxylase activity"/>
    <property type="evidence" value="ECO:0007669"/>
    <property type="project" value="TreeGrafter"/>
</dbReference>
<dbReference type="InterPro" id="IPR050705">
    <property type="entry name" value="Cytochrome_P450_3A"/>
</dbReference>
<keyword evidence="12" id="KW-0443">Lipid metabolism</keyword>
<evidence type="ECO:0000256" key="14">
    <source>
        <dbReference type="ARBA" id="ARBA00023239"/>
    </source>
</evidence>
<keyword evidence="5" id="KW-0479">Metal-binding</keyword>
<comment type="similarity">
    <text evidence="2">Belongs to the cytochrome P450 family.</text>
</comment>
<protein>
    <submittedName>
        <fullName evidence="15">Uncharacterized protein</fullName>
    </submittedName>
</protein>
<evidence type="ECO:0000313" key="16">
    <source>
        <dbReference type="Proteomes" id="UP000230423"/>
    </source>
</evidence>
<dbReference type="SUPFAM" id="SSF48264">
    <property type="entry name" value="Cytochrome P450"/>
    <property type="match status" value="1"/>
</dbReference>
<evidence type="ECO:0000256" key="10">
    <source>
        <dbReference type="ARBA" id="ARBA00023004"/>
    </source>
</evidence>
<dbReference type="PANTHER" id="PTHR24302">
    <property type="entry name" value="CYTOCHROME P450 FAMILY 3"/>
    <property type="match status" value="1"/>
</dbReference>
<evidence type="ECO:0000256" key="12">
    <source>
        <dbReference type="ARBA" id="ARBA00023098"/>
    </source>
</evidence>
<dbReference type="PANTHER" id="PTHR24302:SF47">
    <property type="entry name" value="CYTOCHROME P450"/>
    <property type="match status" value="1"/>
</dbReference>
<accession>A0A2G9TZS7</accession>
<keyword evidence="3" id="KW-0349">Heme</keyword>
<evidence type="ECO:0000256" key="2">
    <source>
        <dbReference type="ARBA" id="ARBA00010617"/>
    </source>
</evidence>
<keyword evidence="8" id="KW-1133">Transmembrane helix</keyword>
<evidence type="ECO:0000313" key="15">
    <source>
        <dbReference type="EMBL" id="PIO62730.1"/>
    </source>
</evidence>
<dbReference type="EMBL" id="KZ351741">
    <property type="protein sequence ID" value="PIO62730.1"/>
    <property type="molecule type" value="Genomic_DNA"/>
</dbReference>
<evidence type="ECO:0000256" key="6">
    <source>
        <dbReference type="ARBA" id="ARBA00022824"/>
    </source>
</evidence>
<keyword evidence="11" id="KW-0503">Monooxygenase</keyword>
<dbReference type="Gene3D" id="1.10.630.10">
    <property type="entry name" value="Cytochrome P450"/>
    <property type="match status" value="1"/>
</dbReference>
<evidence type="ECO:0000256" key="8">
    <source>
        <dbReference type="ARBA" id="ARBA00022989"/>
    </source>
</evidence>
<keyword evidence="16" id="KW-1185">Reference proteome</keyword>
<evidence type="ECO:0000256" key="3">
    <source>
        <dbReference type="ARBA" id="ARBA00022617"/>
    </source>
</evidence>
<evidence type="ECO:0000256" key="1">
    <source>
        <dbReference type="ARBA" id="ARBA00004586"/>
    </source>
</evidence>
<sequence>MLKVRNCDRCSSELKMCKNHLVHGKSYWIRQSVPGPKPSVFTGNTADYEKGLHTIDEKWIAEYGNTYGMFLMSSPELVSIDLDILRQVLVKNFDCFTDRTMVPIFDECSKICTAVIDKYALDGRPVPVKE</sequence>
<evidence type="ECO:0000256" key="5">
    <source>
        <dbReference type="ARBA" id="ARBA00022723"/>
    </source>
</evidence>
<dbReference type="InterPro" id="IPR036396">
    <property type="entry name" value="Cyt_P450_sf"/>
</dbReference>
<keyword evidence="10" id="KW-0408">Iron</keyword>
<dbReference type="OrthoDB" id="5867965at2759"/>
<keyword evidence="9" id="KW-0560">Oxidoreductase</keyword>
<dbReference type="GO" id="GO:0006631">
    <property type="term" value="P:fatty acid metabolic process"/>
    <property type="evidence" value="ECO:0007669"/>
    <property type="project" value="UniProtKB-KW"/>
</dbReference>
<reference evidence="15 16" key="1">
    <citation type="submission" date="2015-09" db="EMBL/GenBank/DDBJ databases">
        <title>Draft genome of the parasitic nematode Teladorsagia circumcincta isolate WARC Sus (inbred).</title>
        <authorList>
            <person name="Mitreva M."/>
        </authorList>
    </citation>
    <scope>NUCLEOTIDE SEQUENCE [LARGE SCALE GENOMIC DNA]</scope>
    <source>
        <strain evidence="15 16">S</strain>
    </source>
</reference>
<gene>
    <name evidence="15" type="ORF">TELCIR_15698</name>
</gene>
<dbReference type="GO" id="GO:0016829">
    <property type="term" value="F:lyase activity"/>
    <property type="evidence" value="ECO:0007669"/>
    <property type="project" value="UniProtKB-KW"/>
</dbReference>
<name>A0A2G9TZS7_TELCI</name>
<keyword evidence="7" id="KW-0276">Fatty acid metabolism</keyword>
<evidence type="ECO:0000256" key="4">
    <source>
        <dbReference type="ARBA" id="ARBA00022692"/>
    </source>
</evidence>